<evidence type="ECO:0000256" key="1">
    <source>
        <dbReference type="SAM" id="MobiDB-lite"/>
    </source>
</evidence>
<sequence length="181" mass="20401">MLKSLFGKKEEEQAKEQQPPREKQIVIEGQEEQVEETLSLLSKEGEGMLDEAIEEVETAVKEAAKTSLRDLRLMEEGRCPDCGRKLNQFLFTSVCSHCGWFAPITAEEGHTIVHLKDGSTFECGTTFDTKGGYILCITDGVVRAKIDKNNVNYEEFAWSEEEIARRRQQRPSESPGRAESA</sequence>
<comment type="caution">
    <text evidence="2">The sequence shown here is derived from an EMBL/GenBank/DDBJ whole genome shotgun (WGS) entry which is preliminary data.</text>
</comment>
<accession>A0A1F6CNB4</accession>
<evidence type="ECO:0000313" key="2">
    <source>
        <dbReference type="EMBL" id="OGG50694.1"/>
    </source>
</evidence>
<name>A0A1F6CNB4_HANXR</name>
<reference evidence="2 3" key="1">
    <citation type="journal article" date="2016" name="Nat. Commun.">
        <title>Thousands of microbial genomes shed light on interconnected biogeochemical processes in an aquifer system.</title>
        <authorList>
            <person name="Anantharaman K."/>
            <person name="Brown C.T."/>
            <person name="Hug L.A."/>
            <person name="Sharon I."/>
            <person name="Castelle C.J."/>
            <person name="Probst A.J."/>
            <person name="Thomas B.C."/>
            <person name="Singh A."/>
            <person name="Wilkins M.J."/>
            <person name="Karaoz U."/>
            <person name="Brodie E.L."/>
            <person name="Williams K.H."/>
            <person name="Hubbard S.S."/>
            <person name="Banfield J.F."/>
        </authorList>
    </citation>
    <scope>NUCLEOTIDE SEQUENCE [LARGE SCALE GENOMIC DNA]</scope>
    <source>
        <strain evidence="3">RIFCSPLOWO2_12_FULL_64_10</strain>
    </source>
</reference>
<dbReference type="EMBL" id="MFKF01000201">
    <property type="protein sequence ID" value="OGG50694.1"/>
    <property type="molecule type" value="Genomic_DNA"/>
</dbReference>
<organism evidence="2 3">
    <name type="scientific">Handelsmanbacteria sp. (strain RIFCSPLOWO2_12_FULL_64_10)</name>
    <dbReference type="NCBI Taxonomy" id="1817868"/>
    <lineage>
        <taxon>Bacteria</taxon>
        <taxon>Candidatus Handelsmaniibacteriota</taxon>
    </lineage>
</organism>
<feature type="region of interest" description="Disordered" evidence="1">
    <location>
        <begin position="1"/>
        <end position="29"/>
    </location>
</feature>
<feature type="region of interest" description="Disordered" evidence="1">
    <location>
        <begin position="162"/>
        <end position="181"/>
    </location>
</feature>
<feature type="compositionally biased region" description="Basic and acidic residues" evidence="1">
    <location>
        <begin position="7"/>
        <end position="25"/>
    </location>
</feature>
<proteinExistence type="predicted"/>
<dbReference type="Proteomes" id="UP000178606">
    <property type="component" value="Unassembled WGS sequence"/>
</dbReference>
<dbReference type="AlphaFoldDB" id="A0A1F6CNB4"/>
<gene>
    <name evidence="2" type="ORF">A3F84_09700</name>
</gene>
<protein>
    <submittedName>
        <fullName evidence="2">Uncharacterized protein</fullName>
    </submittedName>
</protein>
<evidence type="ECO:0000313" key="3">
    <source>
        <dbReference type="Proteomes" id="UP000178606"/>
    </source>
</evidence>